<name>A0A8S5LWZ5_9CAUD</name>
<protein>
    <submittedName>
        <fullName evidence="1">Uncharacterized protein</fullName>
    </submittedName>
</protein>
<reference evidence="1" key="1">
    <citation type="journal article" date="2021" name="Proc. Natl. Acad. Sci. U.S.A.">
        <title>A Catalog of Tens of Thousands of Viruses from Human Metagenomes Reveals Hidden Associations with Chronic Diseases.</title>
        <authorList>
            <person name="Tisza M.J."/>
            <person name="Buck C.B."/>
        </authorList>
    </citation>
    <scope>NUCLEOTIDE SEQUENCE</scope>
    <source>
        <strain evidence="1">CtabX13</strain>
    </source>
</reference>
<proteinExistence type="predicted"/>
<dbReference type="EMBL" id="BK014758">
    <property type="protein sequence ID" value="DAD74323.1"/>
    <property type="molecule type" value="Genomic_DNA"/>
</dbReference>
<accession>A0A8S5LWZ5</accession>
<evidence type="ECO:0000313" key="1">
    <source>
        <dbReference type="EMBL" id="DAD74323.1"/>
    </source>
</evidence>
<organism evidence="1">
    <name type="scientific">Siphoviridae sp. ctabX13</name>
    <dbReference type="NCBI Taxonomy" id="2826389"/>
    <lineage>
        <taxon>Viruses</taxon>
        <taxon>Duplodnaviria</taxon>
        <taxon>Heunggongvirae</taxon>
        <taxon>Uroviricota</taxon>
        <taxon>Caudoviricetes</taxon>
    </lineage>
</organism>
<sequence length="29" mass="3598">MYTCKSFGFQVFRFYRQHVFHKAKDLPDT</sequence>